<sequence>MTVSSRKPYNGSRRKLLMAFDLGTTFSGISYSVLDPGIVPEIKGVTRFPSQEHVGNDAKIPTIMYYDQAGNVRAVGAEALKENIIEQAEEDGWVKYSEFKLHLRPIVKSEPDTVIQDSVPPLPPGKDIVSVFSDFFRYLFDCGKKFILESHQTGTTFWESIENEIEFVLSHPNGWEGEQQGKMREAAVRAGLAPDNDEGYGRIHFVTEGEASLHFCIHHGLSSHVHEDEAVVIVDAGGGTVDISTYSSVPSDHVDSMAFKEITAPQCTCHFTGSIFVTKHAKQYLQGFLANSRFVQEVDVISECFDRTTKLRFRNADEPAYIKFGGMRDRDPDHGIRSGQLKLEGHQVARFFEPSVASIINAIDEQRFTTDKTVTSVFLVGGFAASDWLFTKLQDYLSPLNITFSRPDSHVNKAVADGAVSFYLDHVVSARVSKCCYGVNTSVDYDATKPDHIARRHKAFLHVTGELLLDGQYDTILPKEFQVSEDTEFRRTYTVSAKLLSSFNTTELDILCYRGVRKDPRWKDREDGMYSTLCSVTADTRKAAKKLVLTRRADGKSYYSFTYDIVILFGRTELKAYICWLEDVSSFIHLLSEYASDSKCDRALRKGESFGIFV</sequence>
<dbReference type="PANTHER" id="PTHR14187:SF5">
    <property type="entry name" value="HEAT SHOCK 70 KDA PROTEIN 12A"/>
    <property type="match status" value="1"/>
</dbReference>
<evidence type="ECO:0008006" key="3">
    <source>
        <dbReference type="Google" id="ProtNLM"/>
    </source>
</evidence>
<evidence type="ECO:0000313" key="2">
    <source>
        <dbReference type="Proteomes" id="UP000217790"/>
    </source>
</evidence>
<dbReference type="CDD" id="cd10170">
    <property type="entry name" value="ASKHA_NBD_HSP70"/>
    <property type="match status" value="1"/>
</dbReference>
<dbReference type="InterPro" id="IPR043129">
    <property type="entry name" value="ATPase_NBD"/>
</dbReference>
<reference evidence="2" key="1">
    <citation type="journal article" date="2017" name="Nat. Ecol. Evol.">
        <title>Genome expansion and lineage-specific genetic innovations in the forest pathogenic fungi Armillaria.</title>
        <authorList>
            <person name="Sipos G."/>
            <person name="Prasanna A.N."/>
            <person name="Walter M.C."/>
            <person name="O'Connor E."/>
            <person name="Balint B."/>
            <person name="Krizsan K."/>
            <person name="Kiss B."/>
            <person name="Hess J."/>
            <person name="Varga T."/>
            <person name="Slot J."/>
            <person name="Riley R."/>
            <person name="Boka B."/>
            <person name="Rigling D."/>
            <person name="Barry K."/>
            <person name="Lee J."/>
            <person name="Mihaltcheva S."/>
            <person name="LaButti K."/>
            <person name="Lipzen A."/>
            <person name="Waldron R."/>
            <person name="Moloney N.M."/>
            <person name="Sperisen C."/>
            <person name="Kredics L."/>
            <person name="Vagvoelgyi C."/>
            <person name="Patrignani A."/>
            <person name="Fitzpatrick D."/>
            <person name="Nagy I."/>
            <person name="Doyle S."/>
            <person name="Anderson J.B."/>
            <person name="Grigoriev I.V."/>
            <person name="Gueldener U."/>
            <person name="Muensterkoetter M."/>
            <person name="Nagy L.G."/>
        </authorList>
    </citation>
    <scope>NUCLEOTIDE SEQUENCE [LARGE SCALE GENOMIC DNA]</scope>
    <source>
        <strain evidence="2">Ar21-2</strain>
    </source>
</reference>
<evidence type="ECO:0000313" key="1">
    <source>
        <dbReference type="EMBL" id="PBK82155.1"/>
    </source>
</evidence>
<gene>
    <name evidence="1" type="ORF">ARMGADRAFT_946997</name>
</gene>
<accession>A0A2H3CGJ1</accession>
<keyword evidence="2" id="KW-1185">Reference proteome</keyword>
<name>A0A2H3CGJ1_ARMGA</name>
<dbReference type="STRING" id="47427.A0A2H3CGJ1"/>
<protein>
    <recommendedName>
        <fullName evidence="3">Actin-like ATPase domain-containing protein</fullName>
    </recommendedName>
</protein>
<dbReference type="SUPFAM" id="SSF53067">
    <property type="entry name" value="Actin-like ATPase domain"/>
    <property type="match status" value="2"/>
</dbReference>
<dbReference type="OMA" id="DISAYAC"/>
<dbReference type="InParanoid" id="A0A2H3CGJ1"/>
<dbReference type="Proteomes" id="UP000217790">
    <property type="component" value="Unassembled WGS sequence"/>
</dbReference>
<dbReference type="OrthoDB" id="2963168at2759"/>
<proteinExistence type="predicted"/>
<dbReference type="AlphaFoldDB" id="A0A2H3CGJ1"/>
<dbReference type="EMBL" id="KZ293720">
    <property type="protein sequence ID" value="PBK82155.1"/>
    <property type="molecule type" value="Genomic_DNA"/>
</dbReference>
<dbReference type="PANTHER" id="PTHR14187">
    <property type="entry name" value="ALPHA KINASE/ELONGATION FACTOR 2 KINASE"/>
    <property type="match status" value="1"/>
</dbReference>
<dbReference type="Gene3D" id="3.30.420.40">
    <property type="match status" value="1"/>
</dbReference>
<organism evidence="1 2">
    <name type="scientific">Armillaria gallica</name>
    <name type="common">Bulbous honey fungus</name>
    <name type="synonym">Armillaria bulbosa</name>
    <dbReference type="NCBI Taxonomy" id="47427"/>
    <lineage>
        <taxon>Eukaryota</taxon>
        <taxon>Fungi</taxon>
        <taxon>Dikarya</taxon>
        <taxon>Basidiomycota</taxon>
        <taxon>Agaricomycotina</taxon>
        <taxon>Agaricomycetes</taxon>
        <taxon>Agaricomycetidae</taxon>
        <taxon>Agaricales</taxon>
        <taxon>Marasmiineae</taxon>
        <taxon>Physalacriaceae</taxon>
        <taxon>Armillaria</taxon>
    </lineage>
</organism>